<reference evidence="2" key="1">
    <citation type="submission" date="2023-08" db="EMBL/GenBank/DDBJ databases">
        <authorList>
            <person name="Audoor S."/>
            <person name="Bilcke G."/>
        </authorList>
    </citation>
    <scope>NUCLEOTIDE SEQUENCE</scope>
</reference>
<feature type="region of interest" description="Disordered" evidence="1">
    <location>
        <begin position="117"/>
        <end position="353"/>
    </location>
</feature>
<feature type="compositionally biased region" description="Basic and acidic residues" evidence="1">
    <location>
        <begin position="137"/>
        <end position="150"/>
    </location>
</feature>
<feature type="region of interest" description="Disordered" evidence="1">
    <location>
        <begin position="1"/>
        <end position="38"/>
    </location>
</feature>
<dbReference type="EMBL" id="CAKOGP040002103">
    <property type="protein sequence ID" value="CAJ1962340.1"/>
    <property type="molecule type" value="Genomic_DNA"/>
</dbReference>
<feature type="compositionally biased region" description="Polar residues" evidence="1">
    <location>
        <begin position="230"/>
        <end position="241"/>
    </location>
</feature>
<feature type="compositionally biased region" description="Low complexity" evidence="1">
    <location>
        <begin position="242"/>
        <end position="253"/>
    </location>
</feature>
<feature type="compositionally biased region" description="Basic and acidic residues" evidence="1">
    <location>
        <begin position="1"/>
        <end position="19"/>
    </location>
</feature>
<organism evidence="2 3">
    <name type="scientific">Cylindrotheca closterium</name>
    <dbReference type="NCBI Taxonomy" id="2856"/>
    <lineage>
        <taxon>Eukaryota</taxon>
        <taxon>Sar</taxon>
        <taxon>Stramenopiles</taxon>
        <taxon>Ochrophyta</taxon>
        <taxon>Bacillariophyta</taxon>
        <taxon>Bacillariophyceae</taxon>
        <taxon>Bacillariophycidae</taxon>
        <taxon>Bacillariales</taxon>
        <taxon>Bacillariaceae</taxon>
        <taxon>Cylindrotheca</taxon>
    </lineage>
</organism>
<name>A0AAD2G5M8_9STRA</name>
<protein>
    <submittedName>
        <fullName evidence="2">Uncharacterized protein</fullName>
    </submittedName>
</protein>
<proteinExistence type="predicted"/>
<feature type="compositionally biased region" description="Low complexity" evidence="1">
    <location>
        <begin position="171"/>
        <end position="191"/>
    </location>
</feature>
<accession>A0AAD2G5M8</accession>
<feature type="compositionally biased region" description="Low complexity" evidence="1">
    <location>
        <begin position="276"/>
        <end position="313"/>
    </location>
</feature>
<evidence type="ECO:0000256" key="1">
    <source>
        <dbReference type="SAM" id="MobiDB-lite"/>
    </source>
</evidence>
<evidence type="ECO:0000313" key="3">
    <source>
        <dbReference type="Proteomes" id="UP001295423"/>
    </source>
</evidence>
<comment type="caution">
    <text evidence="2">The sequence shown here is derived from an EMBL/GenBank/DDBJ whole genome shotgun (WGS) entry which is preliminary data.</text>
</comment>
<sequence>MEQEKSDQRLEESEKDMKRAPLPTGDAMASTGPGNDQRVFPALTKEFVRMMESSQDGKVDLKAASQELKAPRSTVDHISSILEGIQFLKRISSDVVQMIRSSDHHKLTERLEKAWKEQSTLDGQLESLRVNTPEGEQGDKKPAETNETPKRPLSGSTKEEPEMIGKRTLLSPYPTKSSSNTSPSSTSYPRPASRRRTTPVYIFGQSTPFKKQFTPADRLVQVSSEDTDESIPSSKSEASNFSSPESLPHPLSPAATVRNARSRVLLLANSPDHDPAASSSGSTTTTTTTTTTPKKSSMKPTPSAAAAAAVATRKAPKSSTRKDYDFSKKRVPSFVSKPSSGDEVIKRPKKKSG</sequence>
<dbReference type="Proteomes" id="UP001295423">
    <property type="component" value="Unassembled WGS sequence"/>
</dbReference>
<keyword evidence="3" id="KW-1185">Reference proteome</keyword>
<dbReference type="AlphaFoldDB" id="A0AAD2G5M8"/>
<evidence type="ECO:0000313" key="2">
    <source>
        <dbReference type="EMBL" id="CAJ1962340.1"/>
    </source>
</evidence>
<gene>
    <name evidence="2" type="ORF">CYCCA115_LOCUS19638</name>
</gene>